<proteinExistence type="predicted"/>
<dbReference type="Proteomes" id="UP001318321">
    <property type="component" value="Unassembled WGS sequence"/>
</dbReference>
<comment type="caution">
    <text evidence="1">The sequence shown here is derived from an EMBL/GenBank/DDBJ whole genome shotgun (WGS) entry which is preliminary data.</text>
</comment>
<dbReference type="Pfam" id="PF05742">
    <property type="entry name" value="TANGO2"/>
    <property type="match status" value="1"/>
</dbReference>
<organism evidence="1 2">
    <name type="scientific">Billgrantia bachuensis</name>
    <dbReference type="NCBI Taxonomy" id="2717286"/>
    <lineage>
        <taxon>Bacteria</taxon>
        <taxon>Pseudomonadati</taxon>
        <taxon>Pseudomonadota</taxon>
        <taxon>Gammaproteobacteria</taxon>
        <taxon>Oceanospirillales</taxon>
        <taxon>Halomonadaceae</taxon>
        <taxon>Billgrantia</taxon>
    </lineage>
</organism>
<accession>A0ABX0PXQ5</accession>
<keyword evidence="2" id="KW-1185">Reference proteome</keyword>
<dbReference type="RefSeq" id="WP_167116801.1">
    <property type="nucleotide sequence ID" value="NZ_JAAQTO010000043.1"/>
</dbReference>
<dbReference type="EMBL" id="JAAQTO010000043">
    <property type="protein sequence ID" value="NIC06822.1"/>
    <property type="molecule type" value="Genomic_DNA"/>
</dbReference>
<evidence type="ECO:0000313" key="1">
    <source>
        <dbReference type="EMBL" id="NIC06822.1"/>
    </source>
</evidence>
<sequence>MCLIAFDYRPGASVPLRLVANRDEFHQRPTAPLQAWEGVPDIVGGRDLEAGGSWLAVHRRGRVAAVTNVRDPALRVSAEAPSRGHLVREALECSDLAEWLAKLAGGDGWRYAGFNLLAGDGQRLWHLHRSRERLLLAEVSPGIHGLSNASLDTPWPKLIAARQGLATALRRRWPEDALDALADACPADDERLPDTGVGLELERRLSAPFIVGEQYGTRATTWLEWNVGAGVIVLEEHRYGPGGVALGMTRERISLQDVHLRASGCHDS</sequence>
<gene>
    <name evidence="1" type="ORF">HBJ55_15445</name>
</gene>
<dbReference type="PANTHER" id="PTHR17985:SF8">
    <property type="entry name" value="TRANSPORT AND GOLGI ORGANIZATION PROTEIN 2 HOMOLOG"/>
    <property type="match status" value="1"/>
</dbReference>
<evidence type="ECO:0000313" key="2">
    <source>
        <dbReference type="Proteomes" id="UP001318321"/>
    </source>
</evidence>
<name>A0ABX0PXQ5_9GAMM</name>
<dbReference type="InterPro" id="IPR008551">
    <property type="entry name" value="TANGO2"/>
</dbReference>
<dbReference type="PANTHER" id="PTHR17985">
    <property type="entry name" value="SER/THR-RICH PROTEIN T10 IN DGCR REGION"/>
    <property type="match status" value="1"/>
</dbReference>
<protein>
    <submittedName>
        <fullName evidence="1">NRDE family protein</fullName>
    </submittedName>
</protein>
<reference evidence="1 2" key="1">
    <citation type="submission" date="2020-03" db="EMBL/GenBank/DDBJ databases">
        <title>Identification of Halomonas strains.</title>
        <authorList>
            <person name="Xiao Z."/>
            <person name="Dong F."/>
            <person name="Wang Z."/>
            <person name="Zhao J.-Y."/>
        </authorList>
    </citation>
    <scope>NUCLEOTIDE SEQUENCE [LARGE SCALE GENOMIC DNA]</scope>
    <source>
        <strain evidence="1 2">DX6</strain>
    </source>
</reference>